<dbReference type="GO" id="GO:0006351">
    <property type="term" value="P:DNA-templated transcription"/>
    <property type="evidence" value="ECO:0007669"/>
    <property type="project" value="InterPro"/>
</dbReference>
<keyword evidence="12" id="KW-1185">Reference proteome</keyword>
<dbReference type="PROSITE" id="PS50217">
    <property type="entry name" value="BZIP"/>
    <property type="match status" value="1"/>
</dbReference>
<evidence type="ECO:0000259" key="10">
    <source>
        <dbReference type="PROSITE" id="PS51806"/>
    </source>
</evidence>
<dbReference type="PANTHER" id="PTHR45693:SF7">
    <property type="entry name" value="TRANSCRIPTION FACTOR TGA7"/>
    <property type="match status" value="1"/>
</dbReference>
<feature type="domain" description="DOG1" evidence="10">
    <location>
        <begin position="147"/>
        <end position="357"/>
    </location>
</feature>
<evidence type="ECO:0000313" key="12">
    <source>
        <dbReference type="Proteomes" id="UP001345219"/>
    </source>
</evidence>
<protein>
    <submittedName>
        <fullName evidence="11">Uncharacterized protein</fullName>
    </submittedName>
</protein>
<dbReference type="GO" id="GO:0000976">
    <property type="term" value="F:transcription cis-regulatory region binding"/>
    <property type="evidence" value="ECO:0007669"/>
    <property type="project" value="UniProtKB-ARBA"/>
</dbReference>
<dbReference type="GO" id="GO:0003700">
    <property type="term" value="F:DNA-binding transcription factor activity"/>
    <property type="evidence" value="ECO:0007669"/>
    <property type="project" value="InterPro"/>
</dbReference>
<dbReference type="Proteomes" id="UP001345219">
    <property type="component" value="Chromosome 16"/>
</dbReference>
<dbReference type="Pfam" id="PF14144">
    <property type="entry name" value="DOG1"/>
    <property type="match status" value="1"/>
</dbReference>
<reference evidence="11 12" key="1">
    <citation type="journal article" date="2023" name="Hortic Res">
        <title>Pangenome of water caltrop reveals structural variations and asymmetric subgenome divergence after allopolyploidization.</title>
        <authorList>
            <person name="Zhang X."/>
            <person name="Chen Y."/>
            <person name="Wang L."/>
            <person name="Yuan Y."/>
            <person name="Fang M."/>
            <person name="Shi L."/>
            <person name="Lu R."/>
            <person name="Comes H.P."/>
            <person name="Ma Y."/>
            <person name="Chen Y."/>
            <person name="Huang G."/>
            <person name="Zhou Y."/>
            <person name="Zheng Z."/>
            <person name="Qiu Y."/>
        </authorList>
    </citation>
    <scope>NUCLEOTIDE SEQUENCE [LARGE SCALE GENOMIC DNA]</scope>
    <source>
        <tissue evidence="11">Roots</tissue>
    </source>
</reference>
<evidence type="ECO:0000256" key="1">
    <source>
        <dbReference type="ARBA" id="ARBA00004123"/>
    </source>
</evidence>
<dbReference type="InterPro" id="IPR046347">
    <property type="entry name" value="bZIP_sf"/>
</dbReference>
<keyword evidence="8" id="KW-0175">Coiled coil</keyword>
<dbReference type="InterPro" id="IPR025422">
    <property type="entry name" value="TGA_domain"/>
</dbReference>
<dbReference type="PROSITE" id="PS00036">
    <property type="entry name" value="BZIP_BASIC"/>
    <property type="match status" value="1"/>
</dbReference>
<dbReference type="Pfam" id="PF00170">
    <property type="entry name" value="bZIP_1"/>
    <property type="match status" value="1"/>
</dbReference>
<evidence type="ECO:0000256" key="7">
    <source>
        <dbReference type="ARBA" id="ARBA00023242"/>
    </source>
</evidence>
<keyword evidence="5" id="KW-0010">Activator</keyword>
<dbReference type="PANTHER" id="PTHR45693">
    <property type="entry name" value="TRANSCRIPTION FACTOR TGA9"/>
    <property type="match status" value="1"/>
</dbReference>
<comment type="caution">
    <text evidence="11">The sequence shown here is derived from an EMBL/GenBank/DDBJ whole genome shotgun (WGS) entry which is preliminary data.</text>
</comment>
<comment type="similarity">
    <text evidence="2">Belongs to the bZIP family.</text>
</comment>
<dbReference type="EMBL" id="JAXIOK010000016">
    <property type="protein sequence ID" value="KAK4751780.1"/>
    <property type="molecule type" value="Genomic_DNA"/>
</dbReference>
<evidence type="ECO:0000256" key="4">
    <source>
        <dbReference type="ARBA" id="ARBA00023125"/>
    </source>
</evidence>
<evidence type="ECO:0000259" key="9">
    <source>
        <dbReference type="PROSITE" id="PS50217"/>
    </source>
</evidence>
<keyword evidence="4" id="KW-0238">DNA-binding</keyword>
<dbReference type="AlphaFoldDB" id="A0AAN7JQJ3"/>
<keyword evidence="3" id="KW-0805">Transcription regulation</keyword>
<dbReference type="Gene3D" id="1.20.5.170">
    <property type="match status" value="1"/>
</dbReference>
<organism evidence="11 12">
    <name type="scientific">Trapa incisa</name>
    <dbReference type="NCBI Taxonomy" id="236973"/>
    <lineage>
        <taxon>Eukaryota</taxon>
        <taxon>Viridiplantae</taxon>
        <taxon>Streptophyta</taxon>
        <taxon>Embryophyta</taxon>
        <taxon>Tracheophyta</taxon>
        <taxon>Spermatophyta</taxon>
        <taxon>Magnoliopsida</taxon>
        <taxon>eudicotyledons</taxon>
        <taxon>Gunneridae</taxon>
        <taxon>Pentapetalae</taxon>
        <taxon>rosids</taxon>
        <taxon>malvids</taxon>
        <taxon>Myrtales</taxon>
        <taxon>Lythraceae</taxon>
        <taxon>Trapa</taxon>
    </lineage>
</organism>
<dbReference type="PROSITE" id="PS51806">
    <property type="entry name" value="DOG1"/>
    <property type="match status" value="1"/>
</dbReference>
<dbReference type="SUPFAM" id="SSF57959">
    <property type="entry name" value="Leucine zipper domain"/>
    <property type="match status" value="1"/>
</dbReference>
<dbReference type="FunFam" id="1.20.5.170:FF:000019">
    <property type="entry name" value="BZIP family transcription factor"/>
    <property type="match status" value="1"/>
</dbReference>
<evidence type="ECO:0000313" key="11">
    <source>
        <dbReference type="EMBL" id="KAK4751780.1"/>
    </source>
</evidence>
<feature type="domain" description="BZIP" evidence="9">
    <location>
        <begin position="74"/>
        <end position="118"/>
    </location>
</feature>
<dbReference type="GO" id="GO:0005634">
    <property type="term" value="C:nucleus"/>
    <property type="evidence" value="ECO:0007669"/>
    <property type="project" value="UniProtKB-SubCell"/>
</dbReference>
<feature type="coiled-coil region" evidence="8">
    <location>
        <begin position="95"/>
        <end position="122"/>
    </location>
</feature>
<proteinExistence type="inferred from homology"/>
<evidence type="ECO:0000256" key="5">
    <source>
        <dbReference type="ARBA" id="ARBA00023159"/>
    </source>
</evidence>
<evidence type="ECO:0000256" key="3">
    <source>
        <dbReference type="ARBA" id="ARBA00023015"/>
    </source>
</evidence>
<evidence type="ECO:0000256" key="2">
    <source>
        <dbReference type="ARBA" id="ARBA00007163"/>
    </source>
</evidence>
<comment type="subcellular location">
    <subcellularLocation>
        <location evidence="1">Nucleus</location>
    </subcellularLocation>
</comment>
<accession>A0AAN7JQJ3</accession>
<keyword evidence="6" id="KW-0804">Transcription</keyword>
<dbReference type="SMART" id="SM00338">
    <property type="entry name" value="BRLZ"/>
    <property type="match status" value="1"/>
</dbReference>
<name>A0AAN7JQJ3_9MYRT</name>
<sequence length="362" mass="41084">MNSPLAQLAVLEGLGMYEPLDHFGSWGEAFRVSRNPIMDASMIVREDVSLDKKFEYIPHESVESSRSDQEASKNDKVRRRLAQNREAARKSRLRKKAYVQQLESSRLKLAQLEQELDKARQQGIYLSNGIDTGYGFSRTINSDLAGVASFEMEYGHWVEEQHRKICELRSALQAQVGDAELRILVDNSLKHYQDLFGMKAEVAKVDVFYLMSGIWRTSAERFFQWIGGFRPSELLNVLQSQIEPLTDQQLLDLGNLRQSSRQAEDALSQGMEKLQQNLANEVAANQFGAGNFGSPIAAAMEKLEALENFISQADHLRQQTMRHMSRILTTRQAARALVALGEYFHRLRALSTLWAARPCDTT</sequence>
<gene>
    <name evidence="11" type="ORF">SAY87_020578</name>
</gene>
<evidence type="ECO:0000256" key="8">
    <source>
        <dbReference type="SAM" id="Coils"/>
    </source>
</evidence>
<dbReference type="InterPro" id="IPR004827">
    <property type="entry name" value="bZIP"/>
</dbReference>
<keyword evidence="7" id="KW-0539">Nucleus</keyword>
<evidence type="ECO:0000256" key="6">
    <source>
        <dbReference type="ARBA" id="ARBA00023163"/>
    </source>
</evidence>